<sequence length="191" mass="20257">MGFPSVLTMAHRLAAERIRPGDAAIDATVGNGVDTAFLAQAVGPKGVVYGFDIQQAALDAARARVASAAPETRLELFLASHHRMAELLPAKLAGQVSAVMFNLGYLPGAEDARSIVTRPETTLAALDASLTFLRPGGVLTVVVYTGHEGGREEGEAVDEWARSLPADAGQAVLYRMIQRPHAPYLIAVERK</sequence>
<organism evidence="1 2">
    <name type="scientific">Thermobacillus xylanilyticus</name>
    <dbReference type="NCBI Taxonomy" id="76633"/>
    <lineage>
        <taxon>Bacteria</taxon>
        <taxon>Bacillati</taxon>
        <taxon>Bacillota</taxon>
        <taxon>Bacilli</taxon>
        <taxon>Bacillales</taxon>
        <taxon>Paenibacillaceae</taxon>
        <taxon>Thermobacillus</taxon>
    </lineage>
</organism>
<dbReference type="Pfam" id="PF06962">
    <property type="entry name" value="rRNA_methylase"/>
    <property type="match status" value="1"/>
</dbReference>
<comment type="caution">
    <text evidence="1">The sequence shown here is derived from an EMBL/GenBank/DDBJ whole genome shotgun (WGS) entry which is preliminary data.</text>
</comment>
<dbReference type="InterPro" id="IPR010719">
    <property type="entry name" value="MnmM_MeTrfase"/>
</dbReference>
<keyword evidence="1" id="KW-0808">Transferase</keyword>
<keyword evidence="1" id="KW-0489">Methyltransferase</keyword>
<protein>
    <submittedName>
        <fullName evidence="1">SAM-dependent methyltransferase</fullName>
    </submittedName>
</protein>
<accession>A0ABM8V302</accession>
<dbReference type="InterPro" id="IPR029063">
    <property type="entry name" value="SAM-dependent_MTases_sf"/>
</dbReference>
<keyword evidence="2" id="KW-1185">Reference proteome</keyword>
<evidence type="ECO:0000313" key="2">
    <source>
        <dbReference type="Proteomes" id="UP000681526"/>
    </source>
</evidence>
<dbReference type="Gene3D" id="3.40.50.150">
    <property type="entry name" value="Vaccinia Virus protein VP39"/>
    <property type="match status" value="1"/>
</dbReference>
<dbReference type="Proteomes" id="UP000681526">
    <property type="component" value="Unassembled WGS sequence"/>
</dbReference>
<proteinExistence type="predicted"/>
<dbReference type="GO" id="GO:0032259">
    <property type="term" value="P:methylation"/>
    <property type="evidence" value="ECO:0007669"/>
    <property type="project" value="UniProtKB-KW"/>
</dbReference>
<gene>
    <name evidence="1" type="primary">txxe 1353</name>
    <name evidence="1" type="ORF">TXXE_06390</name>
</gene>
<dbReference type="RefSeq" id="WP_213483915.1">
    <property type="nucleotide sequence ID" value="NZ_CAJRAY010000026.1"/>
</dbReference>
<dbReference type="GO" id="GO:0008168">
    <property type="term" value="F:methyltransferase activity"/>
    <property type="evidence" value="ECO:0007669"/>
    <property type="project" value="UniProtKB-KW"/>
</dbReference>
<name>A0ABM8V302_THEXY</name>
<evidence type="ECO:0000313" key="1">
    <source>
        <dbReference type="EMBL" id="CAG5082801.1"/>
    </source>
</evidence>
<dbReference type="PANTHER" id="PTHR35276">
    <property type="entry name" value="S-ADENOSYL-L-METHIONINE-DEPENDENT METHYLTRANSFERASES SUPERFAMILY PROTEIN"/>
    <property type="match status" value="1"/>
</dbReference>
<dbReference type="PANTHER" id="PTHR35276:SF1">
    <property type="entry name" value="TRNA (MNM(5)S(2)U34)-METHYLTRANSFERASE, CHLOROPLASTIC"/>
    <property type="match status" value="1"/>
</dbReference>
<dbReference type="EMBL" id="CAJRAY010000026">
    <property type="protein sequence ID" value="CAG5082801.1"/>
    <property type="molecule type" value="Genomic_DNA"/>
</dbReference>
<reference evidence="1 2" key="1">
    <citation type="submission" date="2021-04" db="EMBL/GenBank/DDBJ databases">
        <authorList>
            <person name="Rakotoarivonina H."/>
        </authorList>
    </citation>
    <scope>NUCLEOTIDE SEQUENCE [LARGE SCALE GENOMIC DNA]</scope>
    <source>
        <strain evidence="1 2">XE</strain>
    </source>
</reference>
<dbReference type="SUPFAM" id="SSF53335">
    <property type="entry name" value="S-adenosyl-L-methionine-dependent methyltransferases"/>
    <property type="match status" value="1"/>
</dbReference>